<dbReference type="Proteomes" id="UP001221757">
    <property type="component" value="Unassembled WGS sequence"/>
</dbReference>
<dbReference type="EMBL" id="JARKIE010000141">
    <property type="protein sequence ID" value="KAJ7677151.1"/>
    <property type="molecule type" value="Genomic_DNA"/>
</dbReference>
<comment type="caution">
    <text evidence="2">The sequence shown here is derived from an EMBL/GenBank/DDBJ whole genome shotgun (WGS) entry which is preliminary data.</text>
</comment>
<evidence type="ECO:0000259" key="1">
    <source>
        <dbReference type="Pfam" id="PF24764"/>
    </source>
</evidence>
<dbReference type="AlphaFoldDB" id="A0AAD7D3U2"/>
<proteinExistence type="predicted"/>
<sequence>MADDEPVLIPLRLETIRIAFMQLGDRVNTALQMQIGDRLRLQEQNSGVLRTLEAIQQHSDVIPIAEHQVMEDSINSMIQALSTATVQSQDLPSTRGILVAYQEATGQRGHPYIEVNYDFLSFGLELHGPTGLGPVAGVLSRTIRRRALVALDYGLVEPSAPVYTETADDATGEVVRTYTSSTSGPVSTISDGELDQLMHHILEIFPAFGRRMIAGHLRHLGHPILTSCIRDSCGIIIHAFIDGYSRYVTGIRGNDNNRAATILALCLEEVLQHGTPAALSACGYRLNTCCRSVHNIRIERLWCDVTRGFGRK</sequence>
<dbReference type="InterPro" id="IPR058913">
    <property type="entry name" value="Integrase_dom_put"/>
</dbReference>
<name>A0AAD7D3U2_MYCRO</name>
<dbReference type="Pfam" id="PF24764">
    <property type="entry name" value="rva_4"/>
    <property type="match status" value="1"/>
</dbReference>
<evidence type="ECO:0000313" key="2">
    <source>
        <dbReference type="EMBL" id="KAJ7677151.1"/>
    </source>
</evidence>
<accession>A0AAD7D3U2</accession>
<reference evidence="2" key="1">
    <citation type="submission" date="2023-03" db="EMBL/GenBank/DDBJ databases">
        <title>Massive genome expansion in bonnet fungi (Mycena s.s.) driven by repeated elements and novel gene families across ecological guilds.</title>
        <authorList>
            <consortium name="Lawrence Berkeley National Laboratory"/>
            <person name="Harder C.B."/>
            <person name="Miyauchi S."/>
            <person name="Viragh M."/>
            <person name="Kuo A."/>
            <person name="Thoen E."/>
            <person name="Andreopoulos B."/>
            <person name="Lu D."/>
            <person name="Skrede I."/>
            <person name="Drula E."/>
            <person name="Henrissat B."/>
            <person name="Morin E."/>
            <person name="Kohler A."/>
            <person name="Barry K."/>
            <person name="LaButti K."/>
            <person name="Morin E."/>
            <person name="Salamov A."/>
            <person name="Lipzen A."/>
            <person name="Mereny Z."/>
            <person name="Hegedus B."/>
            <person name="Baldrian P."/>
            <person name="Stursova M."/>
            <person name="Weitz H."/>
            <person name="Taylor A."/>
            <person name="Grigoriev I.V."/>
            <person name="Nagy L.G."/>
            <person name="Martin F."/>
            <person name="Kauserud H."/>
        </authorList>
    </citation>
    <scope>NUCLEOTIDE SEQUENCE</scope>
    <source>
        <strain evidence="2">CBHHK067</strain>
    </source>
</reference>
<gene>
    <name evidence="2" type="ORF">B0H17DRAFT_945306</name>
</gene>
<evidence type="ECO:0000313" key="3">
    <source>
        <dbReference type="Proteomes" id="UP001221757"/>
    </source>
</evidence>
<protein>
    <recommendedName>
        <fullName evidence="1">Integrase core domain-containing protein</fullName>
    </recommendedName>
</protein>
<organism evidence="2 3">
    <name type="scientific">Mycena rosella</name>
    <name type="common">Pink bonnet</name>
    <name type="synonym">Agaricus rosellus</name>
    <dbReference type="NCBI Taxonomy" id="1033263"/>
    <lineage>
        <taxon>Eukaryota</taxon>
        <taxon>Fungi</taxon>
        <taxon>Dikarya</taxon>
        <taxon>Basidiomycota</taxon>
        <taxon>Agaricomycotina</taxon>
        <taxon>Agaricomycetes</taxon>
        <taxon>Agaricomycetidae</taxon>
        <taxon>Agaricales</taxon>
        <taxon>Marasmiineae</taxon>
        <taxon>Mycenaceae</taxon>
        <taxon>Mycena</taxon>
    </lineage>
</organism>
<keyword evidence="3" id="KW-1185">Reference proteome</keyword>
<feature type="domain" description="Integrase core" evidence="1">
    <location>
        <begin position="234"/>
        <end position="279"/>
    </location>
</feature>